<feature type="domain" description="Uroporphyrinogen decarboxylase (URO-D)" evidence="1">
    <location>
        <begin position="88"/>
        <end position="104"/>
    </location>
</feature>
<dbReference type="GO" id="GO:0006779">
    <property type="term" value="P:porphyrin-containing compound biosynthetic process"/>
    <property type="evidence" value="ECO:0007669"/>
    <property type="project" value="InterPro"/>
</dbReference>
<sequence length="206" mass="22648">MALIRPVSLTSFKLVFFSASTMSLSAFLNHPVLVKVAKRDPVGRLPAWMMRQTRRPDGVIIFSDILTPLPAFGVEFDIEEVGGHTAILGFVGAPWTIASYIVEGDTTLEEGKTIYSLLSLATIIRELVQGLLKRKSTGYHCLDHVNPAEFLANLISIDYSSADTVYSSQKRLNKVAAASRDMRNALCMCRNAIEMVEEKSGSLPVI</sequence>
<dbReference type="PROSITE" id="PS00907">
    <property type="entry name" value="UROD_2"/>
    <property type="match status" value="1"/>
</dbReference>
<keyword evidence="3" id="KW-1185">Reference proteome</keyword>
<dbReference type="Proteomes" id="UP001359559">
    <property type="component" value="Unassembled WGS sequence"/>
</dbReference>
<name>A0AAN9PLR5_CLITE</name>
<dbReference type="AlphaFoldDB" id="A0AAN9PLR5"/>
<dbReference type="Gene3D" id="3.20.20.210">
    <property type="match status" value="1"/>
</dbReference>
<proteinExistence type="predicted"/>
<reference evidence="2 3" key="1">
    <citation type="submission" date="2024-01" db="EMBL/GenBank/DDBJ databases">
        <title>The genomes of 5 underutilized Papilionoideae crops provide insights into root nodulation and disease resistance.</title>
        <authorList>
            <person name="Yuan L."/>
        </authorList>
    </citation>
    <scope>NUCLEOTIDE SEQUENCE [LARGE SCALE GENOMIC DNA]</scope>
    <source>
        <strain evidence="2">LY-2023</strain>
        <tissue evidence="2">Leaf</tissue>
    </source>
</reference>
<evidence type="ECO:0000313" key="3">
    <source>
        <dbReference type="Proteomes" id="UP001359559"/>
    </source>
</evidence>
<dbReference type="InterPro" id="IPR000257">
    <property type="entry name" value="Uroporphyrinogen_deCOase"/>
</dbReference>
<organism evidence="2 3">
    <name type="scientific">Clitoria ternatea</name>
    <name type="common">Butterfly pea</name>
    <dbReference type="NCBI Taxonomy" id="43366"/>
    <lineage>
        <taxon>Eukaryota</taxon>
        <taxon>Viridiplantae</taxon>
        <taxon>Streptophyta</taxon>
        <taxon>Embryophyta</taxon>
        <taxon>Tracheophyta</taxon>
        <taxon>Spermatophyta</taxon>
        <taxon>Magnoliopsida</taxon>
        <taxon>eudicotyledons</taxon>
        <taxon>Gunneridae</taxon>
        <taxon>Pentapetalae</taxon>
        <taxon>rosids</taxon>
        <taxon>fabids</taxon>
        <taxon>Fabales</taxon>
        <taxon>Fabaceae</taxon>
        <taxon>Papilionoideae</taxon>
        <taxon>50 kb inversion clade</taxon>
        <taxon>NPAAA clade</taxon>
        <taxon>indigoferoid/millettioid clade</taxon>
        <taxon>Phaseoleae</taxon>
        <taxon>Clitoria</taxon>
    </lineage>
</organism>
<accession>A0AAN9PLR5</accession>
<protein>
    <recommendedName>
        <fullName evidence="1">Uroporphyrinogen decarboxylase (URO-D) domain-containing protein</fullName>
    </recommendedName>
</protein>
<dbReference type="Pfam" id="PF01208">
    <property type="entry name" value="URO-D"/>
    <property type="match status" value="1"/>
</dbReference>
<evidence type="ECO:0000259" key="1">
    <source>
        <dbReference type="PROSITE" id="PS00907"/>
    </source>
</evidence>
<dbReference type="PANTHER" id="PTHR21091">
    <property type="entry name" value="METHYLTETRAHYDROFOLATE:HOMOCYSTEINE METHYLTRANSFERASE RELATED"/>
    <property type="match status" value="1"/>
</dbReference>
<dbReference type="GO" id="GO:0004853">
    <property type="term" value="F:uroporphyrinogen decarboxylase activity"/>
    <property type="evidence" value="ECO:0007669"/>
    <property type="project" value="InterPro"/>
</dbReference>
<dbReference type="PANTHER" id="PTHR21091:SF167">
    <property type="entry name" value="UROPORPHYRINOGEN DECARBOXYLASE 1, CHLOROPLASTIC"/>
    <property type="match status" value="1"/>
</dbReference>
<gene>
    <name evidence="2" type="ORF">RJT34_12784</name>
</gene>
<dbReference type="EMBL" id="JAYKXN010000003">
    <property type="protein sequence ID" value="KAK7301907.1"/>
    <property type="molecule type" value="Genomic_DNA"/>
</dbReference>
<dbReference type="SUPFAM" id="SSF51726">
    <property type="entry name" value="UROD/MetE-like"/>
    <property type="match status" value="1"/>
</dbReference>
<evidence type="ECO:0000313" key="2">
    <source>
        <dbReference type="EMBL" id="KAK7301907.1"/>
    </source>
</evidence>
<dbReference type="InterPro" id="IPR038071">
    <property type="entry name" value="UROD/MetE-like_sf"/>
</dbReference>
<comment type="caution">
    <text evidence="2">The sequence shown here is derived from an EMBL/GenBank/DDBJ whole genome shotgun (WGS) entry which is preliminary data.</text>
</comment>